<evidence type="ECO:0000256" key="9">
    <source>
        <dbReference type="ARBA" id="ARBA00023316"/>
    </source>
</evidence>
<evidence type="ECO:0000256" key="3">
    <source>
        <dbReference type="ARBA" id="ARBA00022089"/>
    </source>
</evidence>
<comment type="subcellular location">
    <subcellularLocation>
        <location evidence="1">Endoplasmic reticulum membrane</location>
        <topology evidence="1">Single-pass type I membrane protein</topology>
    </subcellularLocation>
</comment>
<gene>
    <name evidence="13" type="ORF">IF1G_01319</name>
</gene>
<dbReference type="GO" id="GO:0006078">
    <property type="term" value="P:(1-&gt;6)-beta-D-glucan biosynthetic process"/>
    <property type="evidence" value="ECO:0007669"/>
    <property type="project" value="TreeGrafter"/>
</dbReference>
<evidence type="ECO:0000313" key="13">
    <source>
        <dbReference type="EMBL" id="TQV99104.1"/>
    </source>
</evidence>
<keyword evidence="8 10" id="KW-0472">Membrane</keyword>
<evidence type="ECO:0000256" key="2">
    <source>
        <dbReference type="ARBA" id="ARBA00008203"/>
    </source>
</evidence>
<evidence type="ECO:0000256" key="11">
    <source>
        <dbReference type="SAM" id="SignalP"/>
    </source>
</evidence>
<feature type="chain" id="PRO_5021907662" description="Protein BIG1" evidence="11">
    <location>
        <begin position="23"/>
        <end position="267"/>
    </location>
</feature>
<accession>A0A545VBL3</accession>
<dbReference type="EMBL" id="SPUK01000002">
    <property type="protein sequence ID" value="TQV99104.1"/>
    <property type="molecule type" value="Genomic_DNA"/>
</dbReference>
<evidence type="ECO:0000313" key="14">
    <source>
        <dbReference type="Proteomes" id="UP000315783"/>
    </source>
</evidence>
<evidence type="ECO:0000256" key="8">
    <source>
        <dbReference type="ARBA" id="ARBA00023136"/>
    </source>
</evidence>
<sequence length="267" mass="29440">MRLQALIGSLTLSGAAVAFSDATPWILYSTASFRSPNSEQLQASADVLKNAKDVLSRCPTSHYVFATQPGMIASDLYGNEGSDMPSLYHSMTLDERVQGRYIVSEVVGDVNYGNLIDFTNAACSQYGKQATVEQVSLRQLPQENREDALLANDRILDERIGKENGHDSLTVIFYATRPEPAYEAHFEEAIHLDLRRAEDDHAIIEKVDKRPLFEKYQFFTPGIFMGLIAAIALLSILGIGVKALGSLEVSYGAFEKEMGPAAQKKQQ</sequence>
<dbReference type="Pfam" id="PF20520">
    <property type="entry name" value="Ac45-VOA1_TM"/>
    <property type="match status" value="1"/>
</dbReference>
<evidence type="ECO:0000256" key="10">
    <source>
        <dbReference type="SAM" id="Phobius"/>
    </source>
</evidence>
<keyword evidence="9" id="KW-0961">Cell wall biogenesis/degradation</keyword>
<dbReference type="GO" id="GO:0005789">
    <property type="term" value="C:endoplasmic reticulum membrane"/>
    <property type="evidence" value="ECO:0007669"/>
    <property type="project" value="UniProtKB-SubCell"/>
</dbReference>
<feature type="transmembrane region" description="Helical" evidence="10">
    <location>
        <begin position="218"/>
        <end position="241"/>
    </location>
</feature>
<dbReference type="AlphaFoldDB" id="A0A545VBL3"/>
<feature type="domain" description="V-type proton ATPase subunit S1/VOA1 transmembrane" evidence="12">
    <location>
        <begin position="217"/>
        <end position="256"/>
    </location>
</feature>
<dbReference type="InterPro" id="IPR037654">
    <property type="entry name" value="Big1"/>
</dbReference>
<name>A0A545VBL3_9HYPO</name>
<keyword evidence="4 10" id="KW-0812">Transmembrane</keyword>
<dbReference type="GO" id="GO:0071555">
    <property type="term" value="P:cell wall organization"/>
    <property type="evidence" value="ECO:0007669"/>
    <property type="project" value="UniProtKB-KW"/>
</dbReference>
<comment type="caution">
    <text evidence="13">The sequence shown here is derived from an EMBL/GenBank/DDBJ whole genome shotgun (WGS) entry which is preliminary data.</text>
</comment>
<keyword evidence="7 10" id="KW-1133">Transmembrane helix</keyword>
<evidence type="ECO:0000256" key="4">
    <source>
        <dbReference type="ARBA" id="ARBA00022692"/>
    </source>
</evidence>
<dbReference type="PANTHER" id="PTHR28285">
    <property type="entry name" value="PROTEIN BIG1"/>
    <property type="match status" value="1"/>
</dbReference>
<dbReference type="GO" id="GO:0009272">
    <property type="term" value="P:fungal-type cell wall biogenesis"/>
    <property type="evidence" value="ECO:0007669"/>
    <property type="project" value="TreeGrafter"/>
</dbReference>
<comment type="similarity">
    <text evidence="2">Belongs to the BIG1 family.</text>
</comment>
<evidence type="ECO:0000256" key="5">
    <source>
        <dbReference type="ARBA" id="ARBA00022729"/>
    </source>
</evidence>
<evidence type="ECO:0000256" key="1">
    <source>
        <dbReference type="ARBA" id="ARBA00004115"/>
    </source>
</evidence>
<keyword evidence="6" id="KW-0256">Endoplasmic reticulum</keyword>
<dbReference type="InterPro" id="IPR046756">
    <property type="entry name" value="VAS1/VOA1_TM"/>
</dbReference>
<evidence type="ECO:0000256" key="6">
    <source>
        <dbReference type="ARBA" id="ARBA00022824"/>
    </source>
</evidence>
<organism evidence="13 14">
    <name type="scientific">Cordyceps javanica</name>
    <dbReference type="NCBI Taxonomy" id="43265"/>
    <lineage>
        <taxon>Eukaryota</taxon>
        <taxon>Fungi</taxon>
        <taxon>Dikarya</taxon>
        <taxon>Ascomycota</taxon>
        <taxon>Pezizomycotina</taxon>
        <taxon>Sordariomycetes</taxon>
        <taxon>Hypocreomycetidae</taxon>
        <taxon>Hypocreales</taxon>
        <taxon>Cordycipitaceae</taxon>
        <taxon>Cordyceps</taxon>
    </lineage>
</organism>
<evidence type="ECO:0000256" key="7">
    <source>
        <dbReference type="ARBA" id="ARBA00022989"/>
    </source>
</evidence>
<proteinExistence type="inferred from homology"/>
<reference evidence="13 14" key="1">
    <citation type="journal article" date="2019" name="Appl. Microbiol. Biotechnol.">
        <title>Genome sequence of Isaria javanica and comparative genome analysis insights into family S53 peptidase evolution in fungal entomopathogens.</title>
        <authorList>
            <person name="Lin R."/>
            <person name="Zhang X."/>
            <person name="Xin B."/>
            <person name="Zou M."/>
            <person name="Gao Y."/>
            <person name="Qin F."/>
            <person name="Hu Q."/>
            <person name="Xie B."/>
            <person name="Cheng X."/>
        </authorList>
    </citation>
    <scope>NUCLEOTIDE SEQUENCE [LARGE SCALE GENOMIC DNA]</scope>
    <source>
        <strain evidence="13 14">IJ1G</strain>
    </source>
</reference>
<dbReference type="STRING" id="43265.A0A545VBL3"/>
<dbReference type="PANTHER" id="PTHR28285:SF1">
    <property type="entry name" value="PROTEIN BIG1"/>
    <property type="match status" value="1"/>
</dbReference>
<protein>
    <recommendedName>
        <fullName evidence="3">Protein BIG1</fullName>
    </recommendedName>
</protein>
<keyword evidence="14" id="KW-1185">Reference proteome</keyword>
<keyword evidence="5 11" id="KW-0732">Signal</keyword>
<evidence type="ECO:0000259" key="12">
    <source>
        <dbReference type="Pfam" id="PF20520"/>
    </source>
</evidence>
<feature type="signal peptide" evidence="11">
    <location>
        <begin position="1"/>
        <end position="22"/>
    </location>
</feature>
<dbReference type="Proteomes" id="UP000315783">
    <property type="component" value="Unassembled WGS sequence"/>
</dbReference>